<feature type="transmembrane region" description="Helical" evidence="5">
    <location>
        <begin position="70"/>
        <end position="91"/>
    </location>
</feature>
<name>A0A1F6GES5_9PROT</name>
<evidence type="ECO:0000256" key="1">
    <source>
        <dbReference type="ARBA" id="ARBA00022737"/>
    </source>
</evidence>
<keyword evidence="6" id="KW-0732">Signal</keyword>
<organism evidence="7 8">
    <name type="scientific">Candidatus Lambdaproteobacteria bacterium RIFOXYD2_FULL_50_16</name>
    <dbReference type="NCBI Taxonomy" id="1817772"/>
    <lineage>
        <taxon>Bacteria</taxon>
        <taxon>Pseudomonadati</taxon>
        <taxon>Pseudomonadota</taxon>
        <taxon>Candidatus Lambdaproteobacteria</taxon>
    </lineage>
</organism>
<accession>A0A1F6GES5</accession>
<dbReference type="PROSITE" id="PS50293">
    <property type="entry name" value="TPR_REGION"/>
    <property type="match status" value="1"/>
</dbReference>
<dbReference type="PANTHER" id="PTHR44858">
    <property type="entry name" value="TETRATRICOPEPTIDE REPEAT PROTEIN 6"/>
    <property type="match status" value="1"/>
</dbReference>
<feature type="repeat" description="TPR" evidence="3">
    <location>
        <begin position="293"/>
        <end position="326"/>
    </location>
</feature>
<evidence type="ECO:0000256" key="4">
    <source>
        <dbReference type="SAM" id="Coils"/>
    </source>
</evidence>
<dbReference type="PROSITE" id="PS50005">
    <property type="entry name" value="TPR"/>
    <property type="match status" value="5"/>
</dbReference>
<dbReference type="EMBL" id="MFNE01000010">
    <property type="protein sequence ID" value="OGG96593.1"/>
    <property type="molecule type" value="Genomic_DNA"/>
</dbReference>
<protein>
    <submittedName>
        <fullName evidence="7">Uncharacterized protein</fullName>
    </submittedName>
</protein>
<dbReference type="Pfam" id="PF13414">
    <property type="entry name" value="TPR_11"/>
    <property type="match status" value="3"/>
</dbReference>
<dbReference type="InterPro" id="IPR050498">
    <property type="entry name" value="Ycf3"/>
</dbReference>
<dbReference type="PANTHER" id="PTHR44858:SF1">
    <property type="entry name" value="UDP-N-ACETYLGLUCOSAMINE--PEPTIDE N-ACETYLGLUCOSAMINYLTRANSFERASE SPINDLY-RELATED"/>
    <property type="match status" value="1"/>
</dbReference>
<feature type="chain" id="PRO_5009524679" evidence="6">
    <location>
        <begin position="21"/>
        <end position="543"/>
    </location>
</feature>
<feature type="repeat" description="TPR" evidence="3">
    <location>
        <begin position="361"/>
        <end position="394"/>
    </location>
</feature>
<dbReference type="SMART" id="SM00028">
    <property type="entry name" value="TPR"/>
    <property type="match status" value="7"/>
</dbReference>
<evidence type="ECO:0000256" key="5">
    <source>
        <dbReference type="SAM" id="Phobius"/>
    </source>
</evidence>
<keyword evidence="4" id="KW-0175">Coiled coil</keyword>
<dbReference type="Gene3D" id="1.25.40.10">
    <property type="entry name" value="Tetratricopeptide repeat domain"/>
    <property type="match status" value="3"/>
</dbReference>
<comment type="caution">
    <text evidence="7">The sequence shown here is derived from an EMBL/GenBank/DDBJ whole genome shotgun (WGS) entry which is preliminary data.</text>
</comment>
<gene>
    <name evidence="7" type="ORF">A2527_03275</name>
</gene>
<dbReference type="AlphaFoldDB" id="A0A1F6GES5"/>
<feature type="signal peptide" evidence="6">
    <location>
        <begin position="1"/>
        <end position="20"/>
    </location>
</feature>
<keyword evidence="1" id="KW-0677">Repeat</keyword>
<dbReference type="InterPro" id="IPR011990">
    <property type="entry name" value="TPR-like_helical_dom_sf"/>
</dbReference>
<dbReference type="Proteomes" id="UP000178449">
    <property type="component" value="Unassembled WGS sequence"/>
</dbReference>
<feature type="coiled-coil region" evidence="4">
    <location>
        <begin position="29"/>
        <end position="56"/>
    </location>
</feature>
<dbReference type="GO" id="GO:0009279">
    <property type="term" value="C:cell outer membrane"/>
    <property type="evidence" value="ECO:0007669"/>
    <property type="project" value="TreeGrafter"/>
</dbReference>
<evidence type="ECO:0000256" key="3">
    <source>
        <dbReference type="PROSITE-ProRule" id="PRU00339"/>
    </source>
</evidence>
<reference evidence="7 8" key="1">
    <citation type="journal article" date="2016" name="Nat. Commun.">
        <title>Thousands of microbial genomes shed light on interconnected biogeochemical processes in an aquifer system.</title>
        <authorList>
            <person name="Anantharaman K."/>
            <person name="Brown C.T."/>
            <person name="Hug L.A."/>
            <person name="Sharon I."/>
            <person name="Castelle C.J."/>
            <person name="Probst A.J."/>
            <person name="Thomas B.C."/>
            <person name="Singh A."/>
            <person name="Wilkins M.J."/>
            <person name="Karaoz U."/>
            <person name="Brodie E.L."/>
            <person name="Williams K.H."/>
            <person name="Hubbard S.S."/>
            <person name="Banfield J.F."/>
        </authorList>
    </citation>
    <scope>NUCLEOTIDE SEQUENCE [LARGE SCALE GENOMIC DNA]</scope>
</reference>
<dbReference type="STRING" id="1817772.A2527_03275"/>
<evidence type="ECO:0000313" key="7">
    <source>
        <dbReference type="EMBL" id="OGG96593.1"/>
    </source>
</evidence>
<dbReference type="SUPFAM" id="SSF48452">
    <property type="entry name" value="TPR-like"/>
    <property type="match status" value="1"/>
</dbReference>
<feature type="coiled-coil region" evidence="4">
    <location>
        <begin position="101"/>
        <end position="135"/>
    </location>
</feature>
<keyword evidence="2 3" id="KW-0802">TPR repeat</keyword>
<evidence type="ECO:0000256" key="2">
    <source>
        <dbReference type="ARBA" id="ARBA00022803"/>
    </source>
</evidence>
<feature type="repeat" description="TPR" evidence="3">
    <location>
        <begin position="190"/>
        <end position="223"/>
    </location>
</feature>
<dbReference type="Pfam" id="PF00515">
    <property type="entry name" value="TPR_1"/>
    <property type="match status" value="1"/>
</dbReference>
<dbReference type="InterPro" id="IPR019734">
    <property type="entry name" value="TPR_rpt"/>
</dbReference>
<keyword evidence="5" id="KW-1133">Transmembrane helix</keyword>
<evidence type="ECO:0000256" key="6">
    <source>
        <dbReference type="SAM" id="SignalP"/>
    </source>
</evidence>
<evidence type="ECO:0000313" key="8">
    <source>
        <dbReference type="Proteomes" id="UP000178449"/>
    </source>
</evidence>
<feature type="repeat" description="TPR" evidence="3">
    <location>
        <begin position="259"/>
        <end position="292"/>
    </location>
</feature>
<feature type="repeat" description="TPR" evidence="3">
    <location>
        <begin position="395"/>
        <end position="428"/>
    </location>
</feature>
<keyword evidence="5" id="KW-0472">Membrane</keyword>
<proteinExistence type="predicted"/>
<sequence>MKPYFLLCLTLLFLSPLALATDPKTDSKSDLSQYRLEQLEKRFEKLEQDQKATYADFRQGEEQWRDRIDFFIMIASACLAVVLAILALFGIKGAMSRHGIMEEYLDLKKDLEATVKEVKAKLKDESERIDELVTKTHKKLDDAIELENKVKALNESLSKRPDQKITEQEKKDFQTLSQKVEQKSAENRSADDWVLLGWRDLNTDRFDQALEKFENALKVNPENPRAYFAIGYLYQEKLNKPAEALEAYNQAIALDPNYALAYNNRGNLKDELGDPDGAMEDYNQAISLDPNYALTYINRGILKNAKEDLDGAMEDYNQGIALDPKNAAAYNNRGILKQIQRDLGGAMEDYNQAIALDQKFSIAYNNRGHLKKKQGDHDGAMEDYNQAIALNRNYADAYNSRGALKYLQGDYKGAAADFRRACELEPSADNLLNLAEFLICQGQGGEARKRLALAKEVGLNGPFTKIHPFLEVLLEIVEGQPNQKAQDELTKRLIEDRGQQAMIWRFDELRAWMPKSSLTPDQKKAVADLIAQMEDFKATYKPS</sequence>
<dbReference type="GO" id="GO:0046813">
    <property type="term" value="P:receptor-mediated virion attachment to host cell"/>
    <property type="evidence" value="ECO:0007669"/>
    <property type="project" value="TreeGrafter"/>
</dbReference>
<keyword evidence="5" id="KW-0812">Transmembrane</keyword>